<dbReference type="FunFam" id="1.10.287.950:FF:000001">
    <property type="entry name" value="Methyl-accepting chemotaxis sensory transducer"/>
    <property type="match status" value="1"/>
</dbReference>
<dbReference type="EMBL" id="JACCEM010000006">
    <property type="protein sequence ID" value="NYT50277.1"/>
    <property type="molecule type" value="Genomic_DNA"/>
</dbReference>
<keyword evidence="2" id="KW-0488">Methylation</keyword>
<dbReference type="SMART" id="SM00283">
    <property type="entry name" value="MA"/>
    <property type="match status" value="1"/>
</dbReference>
<dbReference type="SUPFAM" id="SSF58104">
    <property type="entry name" value="Methyl-accepting chemotaxis protein (MCP) signaling domain"/>
    <property type="match status" value="1"/>
</dbReference>
<dbReference type="PROSITE" id="PS50885">
    <property type="entry name" value="HAMP"/>
    <property type="match status" value="1"/>
</dbReference>
<dbReference type="Proteomes" id="UP000559809">
    <property type="component" value="Unassembled WGS sequence"/>
</dbReference>
<dbReference type="GO" id="GO:0004888">
    <property type="term" value="F:transmembrane signaling receptor activity"/>
    <property type="evidence" value="ECO:0007669"/>
    <property type="project" value="InterPro"/>
</dbReference>
<dbReference type="SMART" id="SM00304">
    <property type="entry name" value="HAMP"/>
    <property type="match status" value="2"/>
</dbReference>
<dbReference type="GO" id="GO:0007165">
    <property type="term" value="P:signal transduction"/>
    <property type="evidence" value="ECO:0007669"/>
    <property type="project" value="UniProtKB-KW"/>
</dbReference>
<feature type="transmembrane region" description="Helical" evidence="6">
    <location>
        <begin position="210"/>
        <end position="230"/>
    </location>
</feature>
<dbReference type="PRINTS" id="PR00260">
    <property type="entry name" value="CHEMTRNSDUCR"/>
</dbReference>
<dbReference type="PANTHER" id="PTHR43531:SF14">
    <property type="entry name" value="METHYL-ACCEPTING CHEMOTAXIS PROTEIN I-RELATED"/>
    <property type="match status" value="1"/>
</dbReference>
<keyword evidence="6" id="KW-0812">Transmembrane</keyword>
<dbReference type="InterPro" id="IPR051310">
    <property type="entry name" value="MCP_chemotaxis"/>
</dbReference>
<keyword evidence="10" id="KW-1185">Reference proteome</keyword>
<evidence type="ECO:0000256" key="6">
    <source>
        <dbReference type="SAM" id="Phobius"/>
    </source>
</evidence>
<keyword evidence="6" id="KW-1133">Transmembrane helix</keyword>
<evidence type="ECO:0000313" key="10">
    <source>
        <dbReference type="Proteomes" id="UP000559809"/>
    </source>
</evidence>
<dbReference type="Pfam" id="PF00672">
    <property type="entry name" value="HAMP"/>
    <property type="match status" value="1"/>
</dbReference>
<dbReference type="RefSeq" id="WP_180156045.1">
    <property type="nucleotide sequence ID" value="NZ_JACCEM010000006.1"/>
</dbReference>
<keyword evidence="6" id="KW-0472">Membrane</keyword>
<evidence type="ECO:0000256" key="3">
    <source>
        <dbReference type="ARBA" id="ARBA00029447"/>
    </source>
</evidence>
<dbReference type="AlphaFoldDB" id="A0A853G1W3"/>
<feature type="domain" description="HAMP" evidence="8">
    <location>
        <begin position="231"/>
        <end position="283"/>
    </location>
</feature>
<accession>A0A853G1W3</accession>
<feature type="domain" description="Methyl-accepting transducer" evidence="7">
    <location>
        <begin position="288"/>
        <end position="517"/>
    </location>
</feature>
<name>A0A853G1W3_9BURK</name>
<evidence type="ECO:0000256" key="1">
    <source>
        <dbReference type="ARBA" id="ARBA00004370"/>
    </source>
</evidence>
<evidence type="ECO:0000313" key="9">
    <source>
        <dbReference type="EMBL" id="NYT50277.1"/>
    </source>
</evidence>
<dbReference type="InterPro" id="IPR004090">
    <property type="entry name" value="Chemotax_Me-accpt_rcpt"/>
</dbReference>
<dbReference type="PANTHER" id="PTHR43531">
    <property type="entry name" value="PROTEIN ICFG"/>
    <property type="match status" value="1"/>
</dbReference>
<evidence type="ECO:0000259" key="8">
    <source>
        <dbReference type="PROSITE" id="PS50885"/>
    </source>
</evidence>
<dbReference type="GO" id="GO:0005886">
    <property type="term" value="C:plasma membrane"/>
    <property type="evidence" value="ECO:0007669"/>
    <property type="project" value="TreeGrafter"/>
</dbReference>
<evidence type="ECO:0000256" key="2">
    <source>
        <dbReference type="ARBA" id="ARBA00022481"/>
    </source>
</evidence>
<evidence type="ECO:0000256" key="5">
    <source>
        <dbReference type="SAM" id="MobiDB-lite"/>
    </source>
</evidence>
<proteinExistence type="inferred from homology"/>
<keyword evidence="4" id="KW-0807">Transducer</keyword>
<dbReference type="CDD" id="cd06225">
    <property type="entry name" value="HAMP"/>
    <property type="match status" value="1"/>
</dbReference>
<dbReference type="PROSITE" id="PS50111">
    <property type="entry name" value="CHEMOTAXIS_TRANSDUC_2"/>
    <property type="match status" value="1"/>
</dbReference>
<dbReference type="InterPro" id="IPR004089">
    <property type="entry name" value="MCPsignal_dom"/>
</dbReference>
<dbReference type="InterPro" id="IPR003660">
    <property type="entry name" value="HAMP_dom"/>
</dbReference>
<protein>
    <submittedName>
        <fullName evidence="9">HAMP domain-containing protein</fullName>
    </submittedName>
</protein>
<evidence type="ECO:0000256" key="4">
    <source>
        <dbReference type="PROSITE-ProRule" id="PRU00284"/>
    </source>
</evidence>
<dbReference type="CDD" id="cd11386">
    <property type="entry name" value="MCP_signal"/>
    <property type="match status" value="1"/>
</dbReference>
<organism evidence="9 10">
    <name type="scientific">Parapusillimonas granuli</name>
    <dbReference type="NCBI Taxonomy" id="380911"/>
    <lineage>
        <taxon>Bacteria</taxon>
        <taxon>Pseudomonadati</taxon>
        <taxon>Pseudomonadota</taxon>
        <taxon>Betaproteobacteria</taxon>
        <taxon>Burkholderiales</taxon>
        <taxon>Alcaligenaceae</taxon>
        <taxon>Parapusillimonas</taxon>
    </lineage>
</organism>
<reference evidence="9 10" key="1">
    <citation type="submission" date="2020-07" db="EMBL/GenBank/DDBJ databases">
        <title>Taxonomic revisions and descriptions of new bacterial species based on genomic comparisons in the high-G+C-content subgroup of the family Alcaligenaceae.</title>
        <authorList>
            <person name="Szabo A."/>
            <person name="Felfoldi T."/>
        </authorList>
    </citation>
    <scope>NUCLEOTIDE SEQUENCE [LARGE SCALE GENOMIC DNA]</scope>
    <source>
        <strain evidence="9 10">LMG 24012</strain>
    </source>
</reference>
<dbReference type="Pfam" id="PF00015">
    <property type="entry name" value="MCPsignal"/>
    <property type="match status" value="1"/>
</dbReference>
<dbReference type="GO" id="GO:0006935">
    <property type="term" value="P:chemotaxis"/>
    <property type="evidence" value="ECO:0007669"/>
    <property type="project" value="InterPro"/>
</dbReference>
<feature type="compositionally biased region" description="Low complexity" evidence="5">
    <location>
        <begin position="540"/>
        <end position="556"/>
    </location>
</feature>
<gene>
    <name evidence="9" type="ORF">H0A72_13240</name>
</gene>
<sequence length="576" mass="61134">MKNIFSLKKSFIIFLVILTLLSALVLTAVRNLDRSIAHLKDIERQRERATALATQYKNLTQAMTRDVMAFVASEQPEFHESYQHLSAVLRGQAPDRNGTQQAMIDRFRDAGFTQDELARLQSAHEQITELAKTEVEAISTAKGEFDDGEGGVRIALPNALMAKVMIFGQQYAEAAAGIARAIDEFDAMQSRRLARDAEQAGAASAFAGRIAVSAIAALLLCSALALWSLYRSVKRPLDQGVRLAQRLAAGDLTARVEVLRRDELGELLHALNGIGDGLRSALRDVHARAARIASAAQQIADGNADLSQRTNEQAANVTETATAMRQLAATVQQNAESTGRSQGIVTQASECAARGGRIVHDAVESMRRICRDAGKVRDITGLIESIAFQTNILALNAAVEAARAGRHGKGFAVVAAEVRSLALRSAEASRDIEALIADSVAQLDAGAGLVEGAGRSMNEILAPIGQAREIMGSIAEASHEQATGIGEVTLALSHLDAITQRNLAMVREAAHATHVQQRQAEGLIATLARFRLGEADAPAADAAAETAAPANPAAAPRQPPGLRRNGTGDLPAAGYA</sequence>
<comment type="caution">
    <text evidence="9">The sequence shown here is derived from an EMBL/GenBank/DDBJ whole genome shotgun (WGS) entry which is preliminary data.</text>
</comment>
<feature type="region of interest" description="Disordered" evidence="5">
    <location>
        <begin position="540"/>
        <end position="576"/>
    </location>
</feature>
<comment type="similarity">
    <text evidence="3">Belongs to the methyl-accepting chemotaxis (MCP) protein family.</text>
</comment>
<evidence type="ECO:0000259" key="7">
    <source>
        <dbReference type="PROSITE" id="PS50111"/>
    </source>
</evidence>
<dbReference type="Gene3D" id="1.10.287.950">
    <property type="entry name" value="Methyl-accepting chemotaxis protein"/>
    <property type="match status" value="1"/>
</dbReference>
<comment type="subcellular location">
    <subcellularLocation>
        <location evidence="1">Membrane</location>
    </subcellularLocation>
</comment>